<name>A0ACC2G0Q0_DALPE</name>
<accession>A0ACC2G0Q0</accession>
<organism evidence="1 2">
    <name type="scientific">Dallia pectoralis</name>
    <name type="common">Alaska blackfish</name>
    <dbReference type="NCBI Taxonomy" id="75939"/>
    <lineage>
        <taxon>Eukaryota</taxon>
        <taxon>Metazoa</taxon>
        <taxon>Chordata</taxon>
        <taxon>Craniata</taxon>
        <taxon>Vertebrata</taxon>
        <taxon>Euteleostomi</taxon>
        <taxon>Actinopterygii</taxon>
        <taxon>Neopterygii</taxon>
        <taxon>Teleostei</taxon>
        <taxon>Protacanthopterygii</taxon>
        <taxon>Esociformes</taxon>
        <taxon>Umbridae</taxon>
        <taxon>Dallia</taxon>
    </lineage>
</organism>
<evidence type="ECO:0000313" key="1">
    <source>
        <dbReference type="EMBL" id="KAJ7997096.1"/>
    </source>
</evidence>
<keyword evidence="2" id="KW-1185">Reference proteome</keyword>
<dbReference type="Proteomes" id="UP001157502">
    <property type="component" value="Chromosome 19"/>
</dbReference>
<evidence type="ECO:0000313" key="2">
    <source>
        <dbReference type="Proteomes" id="UP001157502"/>
    </source>
</evidence>
<proteinExistence type="predicted"/>
<comment type="caution">
    <text evidence="1">The sequence shown here is derived from an EMBL/GenBank/DDBJ whole genome shotgun (WGS) entry which is preliminary data.</text>
</comment>
<gene>
    <name evidence="1" type="ORF">DPEC_G00225370</name>
</gene>
<protein>
    <submittedName>
        <fullName evidence="1">Uncharacterized protein</fullName>
    </submittedName>
</protein>
<reference evidence="1" key="1">
    <citation type="submission" date="2021-05" db="EMBL/GenBank/DDBJ databases">
        <authorList>
            <person name="Pan Q."/>
            <person name="Jouanno E."/>
            <person name="Zahm M."/>
            <person name="Klopp C."/>
            <person name="Cabau C."/>
            <person name="Louis A."/>
            <person name="Berthelot C."/>
            <person name="Parey E."/>
            <person name="Roest Crollius H."/>
            <person name="Montfort J."/>
            <person name="Robinson-Rechavi M."/>
            <person name="Bouchez O."/>
            <person name="Lampietro C."/>
            <person name="Lopez Roques C."/>
            <person name="Donnadieu C."/>
            <person name="Postlethwait J."/>
            <person name="Bobe J."/>
            <person name="Dillon D."/>
            <person name="Chandos A."/>
            <person name="von Hippel F."/>
            <person name="Guiguen Y."/>
        </authorList>
    </citation>
    <scope>NUCLEOTIDE SEQUENCE</scope>
    <source>
        <strain evidence="1">YG-Jan2019</strain>
    </source>
</reference>
<sequence length="372" mass="40450">MLPSPTGPCQTSSRSLVFGLGPSITSEDGIITGAKLPTGPAAQGEAVRRRQAAAAARQSCCEKELEEMTAMSSLESESDGESEEDTNTVSLHGDSDDSHHWCGISMTQTPSSAITCNTPTSPSNPGATVQSLIKSFDTDVENGPSPGHTVQMHTPPRSLPSGIPIRTAPAAAVSPIQRHSSIKPLSKTLEKRITYGDYFHPDMYVGSGDELKPSSLMRKSPSLESVIKSPANLSSRSKSMAYNRNNGKLRVERKDPLAALAREYGGSKRNALLKWCQKKTEGYPNIDVTNFSSSWSDGLAFCALLHTYLPAHIPYQELISQDKGRNLSLAFQAAESIGIQPSLDIDELMHTDRPDWQNVMQYVSQIYKYFET</sequence>
<dbReference type="EMBL" id="CM055746">
    <property type="protein sequence ID" value="KAJ7997096.1"/>
    <property type="molecule type" value="Genomic_DNA"/>
</dbReference>